<protein>
    <submittedName>
        <fullName evidence="8">Glycosyltransferase family 2 protein</fullName>
    </submittedName>
</protein>
<accession>A0ABW3TMT6</accession>
<keyword evidence="9" id="KW-1185">Reference proteome</keyword>
<comment type="caution">
    <text evidence="8">The sequence shown here is derived from an EMBL/GenBank/DDBJ whole genome shotgun (WGS) entry which is preliminary data.</text>
</comment>
<keyword evidence="2" id="KW-0328">Glycosyltransferase</keyword>
<evidence type="ECO:0000256" key="4">
    <source>
        <dbReference type="ARBA" id="ARBA00022692"/>
    </source>
</evidence>
<name>A0ABW3TMT6_9MICO</name>
<keyword evidence="3" id="KW-0808">Transferase</keyword>
<dbReference type="Proteomes" id="UP001597181">
    <property type="component" value="Unassembled WGS sequence"/>
</dbReference>
<dbReference type="Pfam" id="PF13641">
    <property type="entry name" value="Glyco_tranf_2_3"/>
    <property type="match status" value="1"/>
</dbReference>
<evidence type="ECO:0000256" key="7">
    <source>
        <dbReference type="SAM" id="Phobius"/>
    </source>
</evidence>
<keyword evidence="6 7" id="KW-0472">Membrane</keyword>
<sequence>MNAFDVFLGICIVFSLLLGTMFLAYVIAIVIPFLRRKPDTPGDSRDFEWHFAIPCRDEEAVIGHTISYLRGHFPDAHLWVIDDDSEDTTAAIVTSFASEDEHVHLVQRRRPDARTGKAHALNFAWRQLRDRLLAEQKDLAKVILAVVDADGRPSANLLDVCAGEAMFGAADIAAVQVEVRMSNRDVRTPRPGEDWLRNLTARTFVRMQDLEFRGPISAIQMSRKFTRTVNVGGNGQLARMSALVDIADEKGPWRGSLLEDFELGVHFLLAGWRNAYTPDAWVDQEALYSLPRYLTQRARWAQGTMQCARYLKRVWTTPAISNIGALEITYFLLQPWIQILGTILYPLPIILMFYNFIAHPDVMAHYLANGGTILLIVYAVVGLGEFAAWGILYRHKSEPSATVLTAVGWGLSYVLYIYLVYVIVWKAFWQLIRRQTAWAKTVRNAETVTDADVVARLH</sequence>
<dbReference type="Gene3D" id="3.90.550.10">
    <property type="entry name" value="Spore Coat Polysaccharide Biosynthesis Protein SpsA, Chain A"/>
    <property type="match status" value="1"/>
</dbReference>
<keyword evidence="5 7" id="KW-1133">Transmembrane helix</keyword>
<proteinExistence type="predicted"/>
<reference evidence="9" key="1">
    <citation type="journal article" date="2019" name="Int. J. Syst. Evol. Microbiol.">
        <title>The Global Catalogue of Microorganisms (GCM) 10K type strain sequencing project: providing services to taxonomists for standard genome sequencing and annotation.</title>
        <authorList>
            <consortium name="The Broad Institute Genomics Platform"/>
            <consortium name="The Broad Institute Genome Sequencing Center for Infectious Disease"/>
            <person name="Wu L."/>
            <person name="Ma J."/>
        </authorList>
    </citation>
    <scope>NUCLEOTIDE SEQUENCE [LARGE SCALE GENOMIC DNA]</scope>
    <source>
        <strain evidence="9">CCUG 50213</strain>
    </source>
</reference>
<dbReference type="PANTHER" id="PTHR43867">
    <property type="entry name" value="CELLULOSE SYNTHASE CATALYTIC SUBUNIT A [UDP-FORMING]"/>
    <property type="match status" value="1"/>
</dbReference>
<dbReference type="RefSeq" id="WP_343957586.1">
    <property type="nucleotide sequence ID" value="NZ_BAAAKZ010000002.1"/>
</dbReference>
<dbReference type="InterPro" id="IPR050321">
    <property type="entry name" value="Glycosyltr_2/OpgH_subfam"/>
</dbReference>
<evidence type="ECO:0000313" key="8">
    <source>
        <dbReference type="EMBL" id="MFD1201772.1"/>
    </source>
</evidence>
<evidence type="ECO:0000256" key="6">
    <source>
        <dbReference type="ARBA" id="ARBA00023136"/>
    </source>
</evidence>
<keyword evidence="4 7" id="KW-0812">Transmembrane</keyword>
<gene>
    <name evidence="8" type="ORF">ACFQ3U_07695</name>
</gene>
<feature type="transmembrane region" description="Helical" evidence="7">
    <location>
        <begin position="403"/>
        <end position="424"/>
    </location>
</feature>
<evidence type="ECO:0000256" key="5">
    <source>
        <dbReference type="ARBA" id="ARBA00022989"/>
    </source>
</evidence>
<evidence type="ECO:0000256" key="3">
    <source>
        <dbReference type="ARBA" id="ARBA00022679"/>
    </source>
</evidence>
<feature type="transmembrane region" description="Helical" evidence="7">
    <location>
        <begin position="370"/>
        <end position="391"/>
    </location>
</feature>
<organism evidence="8 9">
    <name type="scientific">Leucobacter albus</name>
    <dbReference type="NCBI Taxonomy" id="272210"/>
    <lineage>
        <taxon>Bacteria</taxon>
        <taxon>Bacillati</taxon>
        <taxon>Actinomycetota</taxon>
        <taxon>Actinomycetes</taxon>
        <taxon>Micrococcales</taxon>
        <taxon>Microbacteriaceae</taxon>
        <taxon>Leucobacter</taxon>
    </lineage>
</organism>
<evidence type="ECO:0000256" key="1">
    <source>
        <dbReference type="ARBA" id="ARBA00004141"/>
    </source>
</evidence>
<evidence type="ECO:0000256" key="2">
    <source>
        <dbReference type="ARBA" id="ARBA00022676"/>
    </source>
</evidence>
<feature type="transmembrane region" description="Helical" evidence="7">
    <location>
        <begin position="6"/>
        <end position="34"/>
    </location>
</feature>
<dbReference type="EMBL" id="JBHTLY010000002">
    <property type="protein sequence ID" value="MFD1201772.1"/>
    <property type="molecule type" value="Genomic_DNA"/>
</dbReference>
<dbReference type="InterPro" id="IPR029044">
    <property type="entry name" value="Nucleotide-diphossugar_trans"/>
</dbReference>
<comment type="subcellular location">
    <subcellularLocation>
        <location evidence="1">Membrane</location>
        <topology evidence="1">Multi-pass membrane protein</topology>
    </subcellularLocation>
</comment>
<evidence type="ECO:0000313" key="9">
    <source>
        <dbReference type="Proteomes" id="UP001597181"/>
    </source>
</evidence>
<dbReference type="SUPFAM" id="SSF53448">
    <property type="entry name" value="Nucleotide-diphospho-sugar transferases"/>
    <property type="match status" value="1"/>
</dbReference>
<feature type="transmembrane region" description="Helical" evidence="7">
    <location>
        <begin position="339"/>
        <end position="358"/>
    </location>
</feature>
<dbReference type="PANTHER" id="PTHR43867:SF2">
    <property type="entry name" value="CELLULOSE SYNTHASE CATALYTIC SUBUNIT A [UDP-FORMING]"/>
    <property type="match status" value="1"/>
</dbReference>